<proteinExistence type="predicted"/>
<dbReference type="AlphaFoldDB" id="A0A124HV25"/>
<dbReference type="EMBL" id="LMWU01000080">
    <property type="protein sequence ID" value="KUN55583.1"/>
    <property type="molecule type" value="Genomic_DNA"/>
</dbReference>
<organism evidence="1 2">
    <name type="scientific">Streptomyces canus</name>
    <dbReference type="NCBI Taxonomy" id="58343"/>
    <lineage>
        <taxon>Bacteria</taxon>
        <taxon>Bacillati</taxon>
        <taxon>Actinomycetota</taxon>
        <taxon>Actinomycetes</taxon>
        <taxon>Kitasatosporales</taxon>
        <taxon>Streptomycetaceae</taxon>
        <taxon>Streptomyces</taxon>
        <taxon>Streptomyces aurantiacus group</taxon>
    </lineage>
</organism>
<accession>A0A124HV25</accession>
<comment type="caution">
    <text evidence="1">The sequence shown here is derived from an EMBL/GenBank/DDBJ whole genome shotgun (WGS) entry which is preliminary data.</text>
</comment>
<reference evidence="1 2" key="1">
    <citation type="submission" date="2015-10" db="EMBL/GenBank/DDBJ databases">
        <title>Draft genome sequence of Streptomyces canus DSM 40017, type strain for the species Streptomyces canus.</title>
        <authorList>
            <person name="Ruckert C."/>
            <person name="Winkler A."/>
            <person name="Kalinowski J."/>
            <person name="Kampfer P."/>
            <person name="Glaeser S."/>
        </authorList>
    </citation>
    <scope>NUCLEOTIDE SEQUENCE [LARGE SCALE GENOMIC DNA]</scope>
    <source>
        <strain evidence="1 2">DSM 40017</strain>
    </source>
</reference>
<dbReference type="Proteomes" id="UP000053669">
    <property type="component" value="Unassembled WGS sequence"/>
</dbReference>
<name>A0A124HV25_9ACTN</name>
<sequence length="74" mass="8404">MRTRWSMSRARAAVKEVSSYGEYQLPPVSRQLVSSLGAVTASSRRTWLRVLQPSRSASVQCRNFVRSYPVRDSV</sequence>
<evidence type="ECO:0000313" key="1">
    <source>
        <dbReference type="EMBL" id="KUN55583.1"/>
    </source>
</evidence>
<evidence type="ECO:0000313" key="2">
    <source>
        <dbReference type="Proteomes" id="UP000053669"/>
    </source>
</evidence>
<protein>
    <submittedName>
        <fullName evidence="1">Uncharacterized protein</fullName>
    </submittedName>
</protein>
<gene>
    <name evidence="1" type="ORF">AQJ46_49140</name>
</gene>